<name>A0A381QV61_9ZZZZ</name>
<sequence>MAVPKTLGIETEYGIVHRGVDDPNPISASSLLINAYLSRRADPGGGPGAPRVGWDFVDESPAVDVRGFTLLDAMAPEIETHLVNAVLTNGARYYVDHAHPELSTPECADALSVVLQDRAAEMILIESMEAANEFLPEDQELVVYKNNSDGKGNSYGCHENYLMDRSTPFGRIVQHATTHFVTRQVFTGAGKVGCELPHRDRSHIEFQLTQRADFFEEEVGLETTLKRPIINTRDEPHADPLRYRRLHVIVGDANLCEVATFLKLGTTAIVLGMVEDDVLDSTVAVADPVRALQAVSWDLTMSESLLLTDGRTATAMDLQWELLESAQKYLLDRGPESVGGPIAEQVVERWEQVLSGLERDPTSLIGQVDWVTKRHLVDGFRDRHALSADDLRLAALDLQYHDLRPGRSLFARMGAEVLVDPVDVRRATNHPPTDTRAYFRGRCLALWPERIVAANWDSMVFDVGGEALRRVPMMEPSRGTEEHVGTLLDTCGSVEELLERLSG</sequence>
<dbReference type="InterPro" id="IPR022366">
    <property type="entry name" value="Pup_deamidase"/>
</dbReference>
<dbReference type="PANTHER" id="PTHR42307">
    <property type="entry name" value="PUP DEAMIDASE/DEPUPYLASE"/>
    <property type="match status" value="1"/>
</dbReference>
<evidence type="ECO:0000313" key="2">
    <source>
        <dbReference type="EMBL" id="SUZ83265.1"/>
    </source>
</evidence>
<organism evidence="2">
    <name type="scientific">marine metagenome</name>
    <dbReference type="NCBI Taxonomy" id="408172"/>
    <lineage>
        <taxon>unclassified sequences</taxon>
        <taxon>metagenomes</taxon>
        <taxon>ecological metagenomes</taxon>
    </lineage>
</organism>
<dbReference type="GO" id="GO:0019941">
    <property type="term" value="P:modification-dependent protein catabolic process"/>
    <property type="evidence" value="ECO:0007669"/>
    <property type="project" value="InterPro"/>
</dbReference>
<dbReference type="EMBL" id="UINC01001543">
    <property type="protein sequence ID" value="SUZ83265.1"/>
    <property type="molecule type" value="Genomic_DNA"/>
</dbReference>
<gene>
    <name evidence="2" type="ORF">METZ01_LOCUS36119</name>
</gene>
<evidence type="ECO:0000256" key="1">
    <source>
        <dbReference type="ARBA" id="ARBA00009114"/>
    </source>
</evidence>
<evidence type="ECO:0008006" key="3">
    <source>
        <dbReference type="Google" id="ProtNLM"/>
    </source>
</evidence>
<dbReference type="PANTHER" id="PTHR42307:SF2">
    <property type="entry name" value="PUP DEAMIDASE_DEPUPYLASE"/>
    <property type="match status" value="1"/>
</dbReference>
<dbReference type="InterPro" id="IPR004347">
    <property type="entry name" value="Pup_ligase/deamidase"/>
</dbReference>
<dbReference type="GO" id="GO:0005524">
    <property type="term" value="F:ATP binding"/>
    <property type="evidence" value="ECO:0007669"/>
    <property type="project" value="TreeGrafter"/>
</dbReference>
<comment type="similarity">
    <text evidence="1">Belongs to the Pup ligase/Pup deamidase family. Pup deamidase subfamily.</text>
</comment>
<proteinExistence type="inferred from homology"/>
<dbReference type="AlphaFoldDB" id="A0A381QV61"/>
<dbReference type="GO" id="GO:0008233">
    <property type="term" value="F:peptidase activity"/>
    <property type="evidence" value="ECO:0007669"/>
    <property type="project" value="InterPro"/>
</dbReference>
<accession>A0A381QV61</accession>
<dbReference type="NCBIfam" id="TIGR03688">
    <property type="entry name" value="depupylase_Dop"/>
    <property type="match status" value="1"/>
</dbReference>
<protein>
    <recommendedName>
        <fullName evidence="3">Proteasome accessory factor PafA2</fullName>
    </recommendedName>
</protein>
<dbReference type="Pfam" id="PF03136">
    <property type="entry name" value="Pup_ligase"/>
    <property type="match status" value="1"/>
</dbReference>
<dbReference type="GO" id="GO:0010498">
    <property type="term" value="P:proteasomal protein catabolic process"/>
    <property type="evidence" value="ECO:0007669"/>
    <property type="project" value="InterPro"/>
</dbReference>
<reference evidence="2" key="1">
    <citation type="submission" date="2018-05" db="EMBL/GenBank/DDBJ databases">
        <authorList>
            <person name="Lanie J.A."/>
            <person name="Ng W.-L."/>
            <person name="Kazmierczak K.M."/>
            <person name="Andrzejewski T.M."/>
            <person name="Davidsen T.M."/>
            <person name="Wayne K.J."/>
            <person name="Tettelin H."/>
            <person name="Glass J.I."/>
            <person name="Rusch D."/>
            <person name="Podicherti R."/>
            <person name="Tsui H.-C.T."/>
            <person name="Winkler M.E."/>
        </authorList>
    </citation>
    <scope>NUCLEOTIDE SEQUENCE</scope>
</reference>
<dbReference type="GO" id="GO:0070490">
    <property type="term" value="P:protein pupylation"/>
    <property type="evidence" value="ECO:0007669"/>
    <property type="project" value="TreeGrafter"/>
</dbReference>
<dbReference type="GO" id="GO:0016811">
    <property type="term" value="F:hydrolase activity, acting on carbon-nitrogen (but not peptide) bonds, in linear amides"/>
    <property type="evidence" value="ECO:0007669"/>
    <property type="project" value="InterPro"/>
</dbReference>